<organism evidence="1 2">
    <name type="scientific">Haemaphysalis longicornis</name>
    <name type="common">Bush tick</name>
    <dbReference type="NCBI Taxonomy" id="44386"/>
    <lineage>
        <taxon>Eukaryota</taxon>
        <taxon>Metazoa</taxon>
        <taxon>Ecdysozoa</taxon>
        <taxon>Arthropoda</taxon>
        <taxon>Chelicerata</taxon>
        <taxon>Arachnida</taxon>
        <taxon>Acari</taxon>
        <taxon>Parasitiformes</taxon>
        <taxon>Ixodida</taxon>
        <taxon>Ixodoidea</taxon>
        <taxon>Ixodidae</taxon>
        <taxon>Haemaphysalinae</taxon>
        <taxon>Haemaphysalis</taxon>
    </lineage>
</organism>
<dbReference type="EMBL" id="JABSTR010000004">
    <property type="protein sequence ID" value="KAH9368382.1"/>
    <property type="molecule type" value="Genomic_DNA"/>
</dbReference>
<keyword evidence="2" id="KW-1185">Reference proteome</keyword>
<proteinExistence type="predicted"/>
<dbReference type="VEuPathDB" id="VectorBase:HLOH_057875"/>
<dbReference type="AlphaFoldDB" id="A0A9J6FQA9"/>
<comment type="caution">
    <text evidence="1">The sequence shown here is derived from an EMBL/GenBank/DDBJ whole genome shotgun (WGS) entry which is preliminary data.</text>
</comment>
<reference evidence="1 2" key="1">
    <citation type="journal article" date="2020" name="Cell">
        <title>Large-Scale Comparative Analyses of Tick Genomes Elucidate Their Genetic Diversity and Vector Capacities.</title>
        <authorList>
            <consortium name="Tick Genome and Microbiome Consortium (TIGMIC)"/>
            <person name="Jia N."/>
            <person name="Wang J."/>
            <person name="Shi W."/>
            <person name="Du L."/>
            <person name="Sun Y."/>
            <person name="Zhan W."/>
            <person name="Jiang J.F."/>
            <person name="Wang Q."/>
            <person name="Zhang B."/>
            <person name="Ji P."/>
            <person name="Bell-Sakyi L."/>
            <person name="Cui X.M."/>
            <person name="Yuan T.T."/>
            <person name="Jiang B.G."/>
            <person name="Yang W.F."/>
            <person name="Lam T.T."/>
            <person name="Chang Q.C."/>
            <person name="Ding S.J."/>
            <person name="Wang X.J."/>
            <person name="Zhu J.G."/>
            <person name="Ruan X.D."/>
            <person name="Zhao L."/>
            <person name="Wei J.T."/>
            <person name="Ye R.Z."/>
            <person name="Que T.C."/>
            <person name="Du C.H."/>
            <person name="Zhou Y.H."/>
            <person name="Cheng J.X."/>
            <person name="Dai P.F."/>
            <person name="Guo W.B."/>
            <person name="Han X.H."/>
            <person name="Huang E.J."/>
            <person name="Li L.F."/>
            <person name="Wei W."/>
            <person name="Gao Y.C."/>
            <person name="Liu J.Z."/>
            <person name="Shao H.Z."/>
            <person name="Wang X."/>
            <person name="Wang C.C."/>
            <person name="Yang T.C."/>
            <person name="Huo Q.B."/>
            <person name="Li W."/>
            <person name="Chen H.Y."/>
            <person name="Chen S.E."/>
            <person name="Zhou L.G."/>
            <person name="Ni X.B."/>
            <person name="Tian J.H."/>
            <person name="Sheng Y."/>
            <person name="Liu T."/>
            <person name="Pan Y.S."/>
            <person name="Xia L.Y."/>
            <person name="Li J."/>
            <person name="Zhao F."/>
            <person name="Cao W.C."/>
        </authorList>
    </citation>
    <scope>NUCLEOTIDE SEQUENCE [LARGE SCALE GENOMIC DNA]</scope>
    <source>
        <strain evidence="1">HaeL-2018</strain>
    </source>
</reference>
<sequence length="127" mass="14786">MPDPGIRHKIFSSWHDDLHVPVVAAAKQDWLAKVGTADTRGRNRICLRIYIQFERDISPSEAKASENLMRIISTFSRTGVPQVSDGTPWPRFDEEKRYMDIRKEGNFPQKLLLKSVCDLWEKVRPYE</sequence>
<name>A0A9J6FQA9_HAELO</name>
<dbReference type="InterPro" id="IPR029058">
    <property type="entry name" value="AB_hydrolase_fold"/>
</dbReference>
<dbReference type="Gene3D" id="3.40.50.1820">
    <property type="entry name" value="alpha/beta hydrolase"/>
    <property type="match status" value="1"/>
</dbReference>
<gene>
    <name evidence="1" type="ORF">HPB48_012688</name>
</gene>
<evidence type="ECO:0000313" key="2">
    <source>
        <dbReference type="Proteomes" id="UP000821853"/>
    </source>
</evidence>
<dbReference type="Proteomes" id="UP000821853">
    <property type="component" value="Chromosome 2"/>
</dbReference>
<accession>A0A9J6FQA9</accession>
<protein>
    <submittedName>
        <fullName evidence="1">Uncharacterized protein</fullName>
    </submittedName>
</protein>
<dbReference type="SUPFAM" id="SSF53474">
    <property type="entry name" value="alpha/beta-Hydrolases"/>
    <property type="match status" value="1"/>
</dbReference>
<evidence type="ECO:0000313" key="1">
    <source>
        <dbReference type="EMBL" id="KAH9368382.1"/>
    </source>
</evidence>